<sequence>MVAGRFKDDGFSAYKEIARDDFVRLISAIEAGELDVVIVRDVDRLTRNLTDWNRFEKACVRHGVLLSPYTGGDLDLSTPEGAYYGGMETLRAKRESAVKSARVREAKERQARAGKRSGGGALWFGYVRVYANPDEPVARKRVILREELHPVNAPALRDAAERVLRARPWDTGEQVGEPEDIEAIDSMDAARVLEGWWPGPSEEELAADEELREMFGPFGERFPGLAPAVEEELDPELMRRAVFQYTRDARIGLVPAARPADILPRIGWAGACNNRTASELAVVLRSWEDRFGARLLEVGYADIRLVVSRPPQTLQAAQRIAAEHMAFSDEAHKGPTWIPEIARAIVNNPFWDFWWD</sequence>
<keyword evidence="3" id="KW-1185">Reference proteome</keyword>
<dbReference type="Gene3D" id="3.40.50.1390">
    <property type="entry name" value="Resolvase, N-terminal catalytic domain"/>
    <property type="match status" value="1"/>
</dbReference>
<dbReference type="GO" id="GO:0003677">
    <property type="term" value="F:DNA binding"/>
    <property type="evidence" value="ECO:0007669"/>
    <property type="project" value="InterPro"/>
</dbReference>
<comment type="caution">
    <text evidence="2">The sequence shown here is derived from an EMBL/GenBank/DDBJ whole genome shotgun (WGS) entry which is preliminary data.</text>
</comment>
<evidence type="ECO:0000313" key="3">
    <source>
        <dbReference type="Proteomes" id="UP000460272"/>
    </source>
</evidence>
<dbReference type="CDD" id="cd00338">
    <property type="entry name" value="Ser_Recombinase"/>
    <property type="match status" value="1"/>
</dbReference>
<evidence type="ECO:0000259" key="1">
    <source>
        <dbReference type="PROSITE" id="PS51736"/>
    </source>
</evidence>
<evidence type="ECO:0000313" key="2">
    <source>
        <dbReference type="EMBL" id="TVZ05559.1"/>
    </source>
</evidence>
<dbReference type="InterPro" id="IPR050639">
    <property type="entry name" value="SSR_resolvase"/>
</dbReference>
<dbReference type="InterPro" id="IPR006119">
    <property type="entry name" value="Resolv_N"/>
</dbReference>
<reference evidence="2 3" key="1">
    <citation type="submission" date="2018-11" db="EMBL/GenBank/DDBJ databases">
        <title>Trebonia kvetii gen.nov., sp.nov., a novel acidophilic actinobacterium, and proposal of the new actinobacterial family Treboniaceae fam. nov.</title>
        <authorList>
            <person name="Rapoport D."/>
            <person name="Sagova-Mareckova M."/>
            <person name="Sedlacek I."/>
            <person name="Provaznik J."/>
            <person name="Kralova S."/>
            <person name="Pavlinic D."/>
            <person name="Benes V."/>
            <person name="Kopecky J."/>
        </authorList>
    </citation>
    <scope>NUCLEOTIDE SEQUENCE [LARGE SCALE GENOMIC DNA]</scope>
    <source>
        <strain evidence="2 3">15Tr583</strain>
    </source>
</reference>
<dbReference type="InterPro" id="IPR036162">
    <property type="entry name" value="Resolvase-like_N_sf"/>
</dbReference>
<dbReference type="Proteomes" id="UP000460272">
    <property type="component" value="Unassembled WGS sequence"/>
</dbReference>
<dbReference type="PANTHER" id="PTHR30461">
    <property type="entry name" value="DNA-INVERTASE FROM LAMBDOID PROPHAGE"/>
    <property type="match status" value="1"/>
</dbReference>
<accession>A0A6P2C2E7</accession>
<dbReference type="SUPFAM" id="SSF53041">
    <property type="entry name" value="Resolvase-like"/>
    <property type="match status" value="1"/>
</dbReference>
<protein>
    <submittedName>
        <fullName evidence="2">DUF4253 domain-containing protein</fullName>
    </submittedName>
</protein>
<dbReference type="InterPro" id="IPR025349">
    <property type="entry name" value="DUF4253"/>
</dbReference>
<dbReference type="SMART" id="SM00857">
    <property type="entry name" value="Resolvase"/>
    <property type="match status" value="1"/>
</dbReference>
<proteinExistence type="predicted"/>
<dbReference type="GO" id="GO:0000150">
    <property type="term" value="F:DNA strand exchange activity"/>
    <property type="evidence" value="ECO:0007669"/>
    <property type="project" value="InterPro"/>
</dbReference>
<organism evidence="2 3">
    <name type="scientific">Trebonia kvetii</name>
    <dbReference type="NCBI Taxonomy" id="2480626"/>
    <lineage>
        <taxon>Bacteria</taxon>
        <taxon>Bacillati</taxon>
        <taxon>Actinomycetota</taxon>
        <taxon>Actinomycetes</taxon>
        <taxon>Streptosporangiales</taxon>
        <taxon>Treboniaceae</taxon>
        <taxon>Trebonia</taxon>
    </lineage>
</organism>
<dbReference type="EMBL" id="RPFW01000002">
    <property type="protein sequence ID" value="TVZ05559.1"/>
    <property type="molecule type" value="Genomic_DNA"/>
</dbReference>
<feature type="domain" description="Resolvase/invertase-type recombinase catalytic" evidence="1">
    <location>
        <begin position="1"/>
        <end position="114"/>
    </location>
</feature>
<name>A0A6P2C2E7_9ACTN</name>
<dbReference type="PROSITE" id="PS51736">
    <property type="entry name" value="RECOMBINASES_3"/>
    <property type="match status" value="1"/>
</dbReference>
<dbReference type="OrthoDB" id="7839592at2"/>
<dbReference type="Pfam" id="PF00239">
    <property type="entry name" value="Resolvase"/>
    <property type="match status" value="1"/>
</dbReference>
<dbReference type="PANTHER" id="PTHR30461:SF23">
    <property type="entry name" value="DNA RECOMBINASE-RELATED"/>
    <property type="match status" value="1"/>
</dbReference>
<gene>
    <name evidence="2" type="ORF">EAS64_13625</name>
</gene>
<dbReference type="AlphaFoldDB" id="A0A6P2C2E7"/>
<dbReference type="Pfam" id="PF14062">
    <property type="entry name" value="DUF4253"/>
    <property type="match status" value="1"/>
</dbReference>